<evidence type="ECO:0000256" key="1">
    <source>
        <dbReference type="ARBA" id="ARBA00004496"/>
    </source>
</evidence>
<comment type="subcellular location">
    <subcellularLocation>
        <location evidence="1 7">Cytoplasm</location>
    </subcellularLocation>
</comment>
<accession>A0A7M1NU29</accession>
<dbReference type="GO" id="GO:0006950">
    <property type="term" value="P:response to stress"/>
    <property type="evidence" value="ECO:0007669"/>
    <property type="project" value="UniProtKB-ARBA"/>
</dbReference>
<keyword evidence="9" id="KW-0482">Metalloprotease</keyword>
<dbReference type="HAMAP" id="MF_00746">
    <property type="entry name" value="SprT"/>
    <property type="match status" value="1"/>
</dbReference>
<dbReference type="GO" id="GO:0005737">
    <property type="term" value="C:cytoplasm"/>
    <property type="evidence" value="ECO:0007669"/>
    <property type="project" value="UniProtKB-SubCell"/>
</dbReference>
<dbReference type="GO" id="GO:0008237">
    <property type="term" value="F:metallopeptidase activity"/>
    <property type="evidence" value="ECO:0007669"/>
    <property type="project" value="UniProtKB-KW"/>
</dbReference>
<feature type="binding site" evidence="7">
    <location>
        <position position="80"/>
    </location>
    <ligand>
        <name>Zn(2+)</name>
        <dbReference type="ChEBI" id="CHEBI:29105"/>
    </ligand>
</feature>
<dbReference type="GO" id="GO:0006508">
    <property type="term" value="P:proteolysis"/>
    <property type="evidence" value="ECO:0007669"/>
    <property type="project" value="UniProtKB-KW"/>
</dbReference>
<dbReference type="Pfam" id="PF10263">
    <property type="entry name" value="SprT-like"/>
    <property type="match status" value="1"/>
</dbReference>
<dbReference type="EMBL" id="CP063120">
    <property type="protein sequence ID" value="QOR16476.1"/>
    <property type="molecule type" value="Genomic_DNA"/>
</dbReference>
<dbReference type="Gene3D" id="3.30.2010.10">
    <property type="entry name" value="Metalloproteases ('zincins'), catalytic domain"/>
    <property type="match status" value="1"/>
</dbReference>
<dbReference type="Pfam" id="PF17283">
    <property type="entry name" value="Zn_ribbon_SprT"/>
    <property type="match status" value="1"/>
</dbReference>
<evidence type="ECO:0000256" key="4">
    <source>
        <dbReference type="ARBA" id="ARBA00022490"/>
    </source>
</evidence>
<evidence type="ECO:0000256" key="6">
    <source>
        <dbReference type="ARBA" id="ARBA00022833"/>
    </source>
</evidence>
<evidence type="ECO:0000256" key="7">
    <source>
        <dbReference type="HAMAP-Rule" id="MF_00746"/>
    </source>
</evidence>
<organism evidence="9 10">
    <name type="scientific">Haemophilus parainfluenzae</name>
    <dbReference type="NCBI Taxonomy" id="729"/>
    <lineage>
        <taxon>Bacteria</taxon>
        <taxon>Pseudomonadati</taxon>
        <taxon>Pseudomonadota</taxon>
        <taxon>Gammaproteobacteria</taxon>
        <taxon>Pasteurellales</taxon>
        <taxon>Pasteurellaceae</taxon>
        <taxon>Haemophilus</taxon>
    </lineage>
</organism>
<evidence type="ECO:0000313" key="9">
    <source>
        <dbReference type="EMBL" id="QOR16476.1"/>
    </source>
</evidence>
<feature type="domain" description="SprT-like" evidence="8">
    <location>
        <begin position="18"/>
        <end position="167"/>
    </location>
</feature>
<keyword evidence="6 7" id="KW-0862">Zinc</keyword>
<dbReference type="InterPro" id="IPR006640">
    <property type="entry name" value="SprT-like_domain"/>
</dbReference>
<proteinExistence type="inferred from homology"/>
<comment type="similarity">
    <text evidence="2 7">Belongs to the SprT family.</text>
</comment>
<evidence type="ECO:0000256" key="3">
    <source>
        <dbReference type="ARBA" id="ARBA00020082"/>
    </source>
</evidence>
<evidence type="ECO:0000256" key="2">
    <source>
        <dbReference type="ARBA" id="ARBA00006591"/>
    </source>
</evidence>
<dbReference type="RefSeq" id="WP_197543010.1">
    <property type="nucleotide sequence ID" value="NZ_CP063120.1"/>
</dbReference>
<feature type="active site" evidence="7">
    <location>
        <position position="81"/>
    </location>
</feature>
<dbReference type="GO" id="GO:0008270">
    <property type="term" value="F:zinc ion binding"/>
    <property type="evidence" value="ECO:0007669"/>
    <property type="project" value="UniProtKB-UniRule"/>
</dbReference>
<evidence type="ECO:0000259" key="8">
    <source>
        <dbReference type="SMART" id="SM00731"/>
    </source>
</evidence>
<keyword evidence="5 7" id="KW-0479">Metal-binding</keyword>
<gene>
    <name evidence="7" type="primary">sprT</name>
    <name evidence="9" type="ORF">INP94_06120</name>
</gene>
<evidence type="ECO:0000256" key="5">
    <source>
        <dbReference type="ARBA" id="ARBA00022723"/>
    </source>
</evidence>
<reference evidence="9 10" key="1">
    <citation type="submission" date="2020-10" db="EMBL/GenBank/DDBJ databases">
        <title>Genomic diversity and antimicrobial resistance of Haemophilus colonising the airways of young children with cystic fibrosis.</title>
        <authorList>
            <person name="Watts S.C."/>
            <person name="Judd L.M."/>
            <person name="Carzino R."/>
            <person name="Ranganathan S."/>
            <person name="Holt K.E."/>
        </authorList>
    </citation>
    <scope>NUCLEOTIDE SEQUENCE [LARGE SCALE GENOMIC DNA]</scope>
    <source>
        <strain evidence="9 10">M1C137_2</strain>
    </source>
</reference>
<evidence type="ECO:0000313" key="10">
    <source>
        <dbReference type="Proteomes" id="UP000595009"/>
    </source>
</evidence>
<protein>
    <recommendedName>
        <fullName evidence="3 7">Protein SprT</fullName>
    </recommendedName>
</protein>
<dbReference type="InterPro" id="IPR035240">
    <property type="entry name" value="SprT_Zn_ribbon"/>
</dbReference>
<dbReference type="AlphaFoldDB" id="A0A7M1NU29"/>
<comment type="cofactor">
    <cofactor evidence="7">
        <name>Zn(2+)</name>
        <dbReference type="ChEBI" id="CHEBI:29105"/>
    </cofactor>
    <text evidence="7">Binds 1 zinc ion.</text>
</comment>
<sequence length="171" mass="20266">MMMSSQTQFRHLKMQVQRKLAETLQLAENHFQRKFPVPTISYDLRGVKAGVAYLQKNEIKFNRTLLLENSDEFIRQVIPHELAHLIVYQVFGRVKPHGQEWQAVMTQLFNLPADTCHQFDVENVQGKMFAYQCECQTHYLTIRRHNRIQRDKIAYLCRKCQGKLVFHSENS</sequence>
<keyword evidence="9" id="KW-0645">Protease</keyword>
<name>A0A7M1NU29_HAEPA</name>
<dbReference type="NCBIfam" id="NF003421">
    <property type="entry name" value="PRK04860.1"/>
    <property type="match status" value="1"/>
</dbReference>
<dbReference type="Proteomes" id="UP000595009">
    <property type="component" value="Chromosome"/>
</dbReference>
<dbReference type="SMART" id="SM00731">
    <property type="entry name" value="SprT"/>
    <property type="match status" value="1"/>
</dbReference>
<dbReference type="PANTHER" id="PTHR38773">
    <property type="entry name" value="PROTEIN SPRT"/>
    <property type="match status" value="1"/>
</dbReference>
<keyword evidence="9" id="KW-0378">Hydrolase</keyword>
<feature type="binding site" evidence="7">
    <location>
        <position position="84"/>
    </location>
    <ligand>
        <name>Zn(2+)</name>
        <dbReference type="ChEBI" id="CHEBI:29105"/>
    </ligand>
</feature>
<dbReference type="PANTHER" id="PTHR38773:SF1">
    <property type="entry name" value="PROTEIN SPRT"/>
    <property type="match status" value="1"/>
</dbReference>
<keyword evidence="4 7" id="KW-0963">Cytoplasm</keyword>
<dbReference type="InterPro" id="IPR023483">
    <property type="entry name" value="Uncharacterised_SprT"/>
</dbReference>